<dbReference type="EMBL" id="CT573072">
    <property type="protein sequence ID" value="CAJ72695.1"/>
    <property type="molecule type" value="Genomic_DNA"/>
</dbReference>
<evidence type="ECO:0000313" key="4">
    <source>
        <dbReference type="Proteomes" id="UP000221734"/>
    </source>
</evidence>
<name>Q1Q033_KUEST</name>
<reference evidence="1" key="2">
    <citation type="submission" date="2006-01" db="EMBL/GenBank/DDBJ databases">
        <authorList>
            <person name="Genoscope"/>
        </authorList>
    </citation>
    <scope>NUCLEOTIDE SEQUENCE</scope>
</reference>
<dbReference type="EMBL" id="LT934425">
    <property type="protein sequence ID" value="SOH04204.1"/>
    <property type="molecule type" value="Genomic_DNA"/>
</dbReference>
<organism evidence="1">
    <name type="scientific">Kuenenia stuttgartiensis</name>
    <dbReference type="NCBI Taxonomy" id="174633"/>
    <lineage>
        <taxon>Bacteria</taxon>
        <taxon>Pseudomonadati</taxon>
        <taxon>Planctomycetota</taxon>
        <taxon>Candidatus Brocadiia</taxon>
        <taxon>Candidatus Brocadiales</taxon>
        <taxon>Candidatus Brocadiaceae</taxon>
        <taxon>Candidatus Kuenenia</taxon>
    </lineage>
</organism>
<reference evidence="2 5" key="5">
    <citation type="submission" date="2020-02" db="EMBL/GenBank/DDBJ databases">
        <title>Newly sequenced genome of strain CSTR1 showed variability in Candidatus Kuenenia stuttgartiensis genomes.</title>
        <authorList>
            <person name="Ding C."/>
            <person name="Adrian L."/>
        </authorList>
    </citation>
    <scope>NUCLEOTIDE SEQUENCE [LARGE SCALE GENOMIC DNA]</scope>
    <source>
        <strain evidence="2 5">CSTR1</strain>
    </source>
</reference>
<gene>
    <name evidence="2" type="ORF">KsCSTR_05460</name>
    <name evidence="3" type="ORF">KSMBR1_1705</name>
    <name evidence="1" type="ORF">kustd1950</name>
</gene>
<reference evidence="1" key="1">
    <citation type="journal article" date="2006" name="Nature">
        <title>Deciphering the evolution and metabolism of an anammox bacterium from a community genome.</title>
        <authorList>
            <person name="Strous M."/>
            <person name="Pelletier E."/>
            <person name="Mangenot S."/>
            <person name="Rattei T."/>
            <person name="Lehner A."/>
            <person name="Taylor M.W."/>
            <person name="Horn M."/>
            <person name="Daims H."/>
            <person name="Bartol-Mavel D."/>
            <person name="Wincker P."/>
            <person name="Barbe V."/>
            <person name="Fonknechten N."/>
            <person name="Vallenet D."/>
            <person name="Segurens B."/>
            <person name="Schenowitz-Truong C."/>
            <person name="Medigue C."/>
            <person name="Collingro A."/>
            <person name="Snel B."/>
            <person name="Dutilh B.E."/>
            <person name="OpDenCamp H.J.M."/>
            <person name="vanDerDrift C."/>
            <person name="Cirpus I."/>
            <person name="vanDePas-Schoonen K.T."/>
            <person name="Harhangi H.R."/>
            <person name="vanNiftrik L."/>
            <person name="Schmid M."/>
            <person name="Keltjens J."/>
            <person name="vanDeVossenberg J."/>
            <person name="Kartal B."/>
            <person name="Meier H."/>
            <person name="Frishman D."/>
            <person name="Huynen M.A."/>
            <person name="Mewes H."/>
            <person name="Weissenbach J."/>
            <person name="Jetten M.S.M."/>
            <person name="Wagner M."/>
            <person name="LePaslier D."/>
        </authorList>
    </citation>
    <scope>NUCLEOTIDE SEQUENCE</scope>
</reference>
<keyword evidence="4" id="KW-1185">Reference proteome</keyword>
<dbReference type="EMBL" id="CP049055">
    <property type="protein sequence ID" value="QII09925.1"/>
    <property type="molecule type" value="Genomic_DNA"/>
</dbReference>
<dbReference type="KEGG" id="kst:KSMBR1_1705"/>
<evidence type="ECO:0000313" key="5">
    <source>
        <dbReference type="Proteomes" id="UP000501926"/>
    </source>
</evidence>
<reference evidence="4" key="4">
    <citation type="submission" date="2017-10" db="EMBL/GenBank/DDBJ databases">
        <authorList>
            <person name="Frank J."/>
        </authorList>
    </citation>
    <scope>NUCLEOTIDE SEQUENCE [LARGE SCALE GENOMIC DNA]</scope>
</reference>
<protein>
    <submittedName>
        <fullName evidence="1">Uncharacterized protein</fullName>
    </submittedName>
</protein>
<reference evidence="3" key="3">
    <citation type="submission" date="2017-10" db="EMBL/GenBank/DDBJ databases">
        <authorList>
            <person name="Banno H."/>
            <person name="Chua N.-H."/>
        </authorList>
    </citation>
    <scope>NUCLEOTIDE SEQUENCE [LARGE SCALE GENOMIC DNA]</scope>
    <source>
        <strain evidence="3">Kuenenia_mbr1_ru-nijmegen</strain>
    </source>
</reference>
<dbReference type="Proteomes" id="UP000221734">
    <property type="component" value="Chromosome Kuenenia_stuttgartiensis_MBR1"/>
</dbReference>
<evidence type="ECO:0000313" key="1">
    <source>
        <dbReference type="EMBL" id="CAJ72695.1"/>
    </source>
</evidence>
<evidence type="ECO:0000313" key="3">
    <source>
        <dbReference type="EMBL" id="SOH04204.1"/>
    </source>
</evidence>
<dbReference type="RefSeq" id="WP_157820485.1">
    <property type="nucleotide sequence ID" value="NZ_CP049055.1"/>
</dbReference>
<dbReference type="Proteomes" id="UP000501926">
    <property type="component" value="Chromosome"/>
</dbReference>
<accession>Q1Q033</accession>
<proteinExistence type="predicted"/>
<evidence type="ECO:0000313" key="2">
    <source>
        <dbReference type="EMBL" id="QII09925.1"/>
    </source>
</evidence>
<dbReference type="AlphaFoldDB" id="Q1Q033"/>
<sequence>MKNKEEFKELYGWDDGNIYFMNEERKKEWCVSDNEELYNQLIEICRKYFKVNDVV</sequence>